<evidence type="ECO:0008006" key="6">
    <source>
        <dbReference type="Google" id="ProtNLM"/>
    </source>
</evidence>
<dbReference type="EMBL" id="KV440977">
    <property type="protein sequence ID" value="OAD75489.1"/>
    <property type="molecule type" value="Genomic_DNA"/>
</dbReference>
<keyword evidence="3" id="KW-0732">Signal</keyword>
<feature type="signal peptide" evidence="3">
    <location>
        <begin position="1"/>
        <end position="23"/>
    </location>
</feature>
<reference evidence="5" key="1">
    <citation type="submission" date="2015-06" db="EMBL/GenBank/DDBJ databases">
        <title>Expansion of signal transduction pathways in fungi by whole-genome duplication.</title>
        <authorList>
            <consortium name="DOE Joint Genome Institute"/>
            <person name="Corrochano L.M."/>
            <person name="Kuo A."/>
            <person name="Marcet-Houben M."/>
            <person name="Polaino S."/>
            <person name="Salamov A."/>
            <person name="Villalobos J.M."/>
            <person name="Alvarez M.I."/>
            <person name="Avalos J."/>
            <person name="Benito E.P."/>
            <person name="Benoit I."/>
            <person name="Burger G."/>
            <person name="Camino L.P."/>
            <person name="Canovas D."/>
            <person name="Cerda-Olmedo E."/>
            <person name="Cheng J.-F."/>
            <person name="Dominguez A."/>
            <person name="Elias M."/>
            <person name="Eslava A.P."/>
            <person name="Glaser F."/>
            <person name="Grimwood J."/>
            <person name="Gutierrez G."/>
            <person name="Heitman J."/>
            <person name="Henrissat B."/>
            <person name="Iturriaga E.A."/>
            <person name="Lang B.F."/>
            <person name="Lavin J.L."/>
            <person name="Lee S."/>
            <person name="Li W."/>
            <person name="Lindquist E."/>
            <person name="Lopez-Garcia S."/>
            <person name="Luque E.M."/>
            <person name="Marcos A.T."/>
            <person name="Martin J."/>
            <person name="McCluskey K."/>
            <person name="Medina H.R."/>
            <person name="Miralles-Duran A."/>
            <person name="Miyazaki A."/>
            <person name="Munoz-Torres E."/>
            <person name="Oguiza J.A."/>
            <person name="Ohm R."/>
            <person name="Olmedo M."/>
            <person name="Orejas M."/>
            <person name="Ortiz-Castellanos L."/>
            <person name="Pisabarro A.G."/>
            <person name="Rodriguez-Romero J."/>
            <person name="Ruiz-Herrera J."/>
            <person name="Ruiz-Vazquez R."/>
            <person name="Sanz C."/>
            <person name="Schackwitz W."/>
            <person name="Schmutz J."/>
            <person name="Shahriari M."/>
            <person name="Shelest E."/>
            <person name="Silva-Franco F."/>
            <person name="Soanes D."/>
            <person name="Syed K."/>
            <person name="Tagua V.G."/>
            <person name="Talbot N.J."/>
            <person name="Thon M."/>
            <person name="De vries R.P."/>
            <person name="Wiebenga A."/>
            <person name="Yadav J.S."/>
            <person name="Braun E.L."/>
            <person name="Baker S."/>
            <person name="Garre V."/>
            <person name="Horwitz B."/>
            <person name="Torres-Martinez S."/>
            <person name="Idnurm A."/>
            <person name="Herrera-Estrella A."/>
            <person name="Gabaldon T."/>
            <person name="Grigoriev I.V."/>
        </authorList>
    </citation>
    <scope>NUCLEOTIDE SEQUENCE [LARGE SCALE GENOMIC DNA]</scope>
    <source>
        <strain evidence="5">NRRL 1555(-)</strain>
    </source>
</reference>
<keyword evidence="2" id="KW-0812">Transmembrane</keyword>
<sequence>MRLVKFLPFVTLGGLLAAIPAQAGFWDDLFGIGDKSTTTPIPTPTPTPAPTSSIIDSIVNLPSSPLGPNIIPTTVPVFPSNSLIFPSVVIPSALPSLIVSSSSVIPPSSSATTTPTPAPTPTQSSTTSSKHSSSSSSSSSASASSSVLASEKDSGNSSSNKTAIIAGTVCAIISVIFAGIGYAFFVKTRRNNREARLYGKDNTSDMDQLATGGGGIGGHSNIMPHSGYAAQDDIYGGNGTQNQYHQYQYDDLGYSTQYNNNGNMNGADLRYVPQSPMVGMQDNQQQQQWDSYAAQPAMYNSPQYPQSAHYYDPSYTQAYNNSGQYIDPNQYQSYTSSVPIPVSAVSAVSAAVATAAVASIPTATNTAAAAATTAAVSDAAAAGGYSRPNAYDGHDKTLETQRYSPSSSTSPSPVPPPPPSATPTTPTISANPNPNTNLNATTMPSYQQNHDTSYNYRQDW</sequence>
<dbReference type="STRING" id="763407.A0A167NAF5"/>
<accession>A0A167NAF5</accession>
<dbReference type="InParanoid" id="A0A167NAF5"/>
<feature type="transmembrane region" description="Helical" evidence="2">
    <location>
        <begin position="163"/>
        <end position="186"/>
    </location>
</feature>
<organism evidence="4 5">
    <name type="scientific">Phycomyces blakesleeanus (strain ATCC 8743b / DSM 1359 / FGSC 10004 / NBRC 33097 / NRRL 1555)</name>
    <dbReference type="NCBI Taxonomy" id="763407"/>
    <lineage>
        <taxon>Eukaryota</taxon>
        <taxon>Fungi</taxon>
        <taxon>Fungi incertae sedis</taxon>
        <taxon>Mucoromycota</taxon>
        <taxon>Mucoromycotina</taxon>
        <taxon>Mucoromycetes</taxon>
        <taxon>Mucorales</taxon>
        <taxon>Phycomycetaceae</taxon>
        <taxon>Phycomyces</taxon>
    </lineage>
</organism>
<evidence type="ECO:0000256" key="3">
    <source>
        <dbReference type="SAM" id="SignalP"/>
    </source>
</evidence>
<dbReference type="GeneID" id="28991960"/>
<feature type="region of interest" description="Disordered" evidence="1">
    <location>
        <begin position="108"/>
        <end position="143"/>
    </location>
</feature>
<dbReference type="Proteomes" id="UP000077315">
    <property type="component" value="Unassembled WGS sequence"/>
</dbReference>
<evidence type="ECO:0000256" key="2">
    <source>
        <dbReference type="SAM" id="Phobius"/>
    </source>
</evidence>
<keyword evidence="2" id="KW-0472">Membrane</keyword>
<feature type="compositionally biased region" description="Pro residues" evidence="1">
    <location>
        <begin position="412"/>
        <end position="421"/>
    </location>
</feature>
<dbReference type="VEuPathDB" id="FungiDB:PHYBLDRAFT_143736"/>
<proteinExistence type="predicted"/>
<evidence type="ECO:0000256" key="1">
    <source>
        <dbReference type="SAM" id="MobiDB-lite"/>
    </source>
</evidence>
<dbReference type="RefSeq" id="XP_018293529.1">
    <property type="nucleotide sequence ID" value="XM_018431054.1"/>
</dbReference>
<dbReference type="OrthoDB" id="2290089at2759"/>
<feature type="region of interest" description="Disordered" evidence="1">
    <location>
        <begin position="383"/>
        <end position="460"/>
    </location>
</feature>
<keyword evidence="2" id="KW-1133">Transmembrane helix</keyword>
<evidence type="ECO:0000313" key="4">
    <source>
        <dbReference type="EMBL" id="OAD75489.1"/>
    </source>
</evidence>
<evidence type="ECO:0000313" key="5">
    <source>
        <dbReference type="Proteomes" id="UP000077315"/>
    </source>
</evidence>
<protein>
    <recommendedName>
        <fullName evidence="6">Mid2 domain-containing protein</fullName>
    </recommendedName>
</protein>
<gene>
    <name evidence="4" type="ORF">PHYBLDRAFT_143736</name>
</gene>
<dbReference type="AlphaFoldDB" id="A0A167NAF5"/>
<feature type="compositionally biased region" description="Low complexity" evidence="1">
    <location>
        <begin position="422"/>
        <end position="442"/>
    </location>
</feature>
<name>A0A167NAF5_PHYB8</name>
<feature type="chain" id="PRO_5007890617" description="Mid2 domain-containing protein" evidence="3">
    <location>
        <begin position="24"/>
        <end position="460"/>
    </location>
</feature>
<feature type="compositionally biased region" description="Polar residues" evidence="1">
    <location>
        <begin position="443"/>
        <end position="460"/>
    </location>
</feature>
<keyword evidence="5" id="KW-1185">Reference proteome</keyword>